<organism evidence="3 4">
    <name type="scientific">Favolaschia claudopus</name>
    <dbReference type="NCBI Taxonomy" id="2862362"/>
    <lineage>
        <taxon>Eukaryota</taxon>
        <taxon>Fungi</taxon>
        <taxon>Dikarya</taxon>
        <taxon>Basidiomycota</taxon>
        <taxon>Agaricomycotina</taxon>
        <taxon>Agaricomycetes</taxon>
        <taxon>Agaricomycetidae</taxon>
        <taxon>Agaricales</taxon>
        <taxon>Marasmiineae</taxon>
        <taxon>Mycenaceae</taxon>
        <taxon>Favolaschia</taxon>
    </lineage>
</organism>
<evidence type="ECO:0000313" key="3">
    <source>
        <dbReference type="EMBL" id="KAK6992652.1"/>
    </source>
</evidence>
<gene>
    <name evidence="3" type="ORF">R3P38DRAFT_2802218</name>
</gene>
<dbReference type="InterPro" id="IPR045340">
    <property type="entry name" value="DUF6533"/>
</dbReference>
<reference evidence="3 4" key="1">
    <citation type="journal article" date="2024" name="J Genomics">
        <title>Draft genome sequencing and assembly of Favolaschia claudopus CIRM-BRFM 2984 isolated from oak limbs.</title>
        <authorList>
            <person name="Navarro D."/>
            <person name="Drula E."/>
            <person name="Chaduli D."/>
            <person name="Cazenave R."/>
            <person name="Ahrendt S."/>
            <person name="Wang J."/>
            <person name="Lipzen A."/>
            <person name="Daum C."/>
            <person name="Barry K."/>
            <person name="Grigoriev I.V."/>
            <person name="Favel A."/>
            <person name="Rosso M.N."/>
            <person name="Martin F."/>
        </authorList>
    </citation>
    <scope>NUCLEOTIDE SEQUENCE [LARGE SCALE GENOMIC DNA]</scope>
    <source>
        <strain evidence="3 4">CIRM-BRFM 2984</strain>
    </source>
</reference>
<protein>
    <recommendedName>
        <fullName evidence="2">DUF6533 domain-containing protein</fullName>
    </recommendedName>
</protein>
<proteinExistence type="predicted"/>
<keyword evidence="1" id="KW-0472">Membrane</keyword>
<keyword evidence="4" id="KW-1185">Reference proteome</keyword>
<dbReference type="Pfam" id="PF20151">
    <property type="entry name" value="DUF6533"/>
    <property type="match status" value="1"/>
</dbReference>
<sequence>MTARKISFKPNLNGSSFEIRMDDIVKEAKETVQLNYHHLIGISILYWDHVLTAPTEFKLLWARRKSMSSIWFFLVRYLGFVGNLPVVLFSFITLSPKIFLVAMQVVISIVAILRTYAFYSRDKRVLACLIGLGVFLVAVCSWTVHGQHTIPATILPGCHLGITERTFVEFLFLA</sequence>
<feature type="domain" description="DUF6533" evidence="2">
    <location>
        <begin position="37"/>
        <end position="81"/>
    </location>
</feature>
<keyword evidence="1" id="KW-0812">Transmembrane</keyword>
<keyword evidence="1" id="KW-1133">Transmembrane helix</keyword>
<comment type="caution">
    <text evidence="3">The sequence shown here is derived from an EMBL/GenBank/DDBJ whole genome shotgun (WGS) entry which is preliminary data.</text>
</comment>
<evidence type="ECO:0000259" key="2">
    <source>
        <dbReference type="Pfam" id="PF20151"/>
    </source>
</evidence>
<name>A0AAV9ZW57_9AGAR</name>
<evidence type="ECO:0000313" key="4">
    <source>
        <dbReference type="Proteomes" id="UP001362999"/>
    </source>
</evidence>
<feature type="transmembrane region" description="Helical" evidence="1">
    <location>
        <begin position="98"/>
        <end position="119"/>
    </location>
</feature>
<dbReference type="EMBL" id="JAWWNJ010000108">
    <property type="protein sequence ID" value="KAK6992652.1"/>
    <property type="molecule type" value="Genomic_DNA"/>
</dbReference>
<dbReference type="Proteomes" id="UP001362999">
    <property type="component" value="Unassembled WGS sequence"/>
</dbReference>
<dbReference type="AlphaFoldDB" id="A0AAV9ZW57"/>
<feature type="transmembrane region" description="Helical" evidence="1">
    <location>
        <begin position="70"/>
        <end position="92"/>
    </location>
</feature>
<accession>A0AAV9ZW57</accession>
<feature type="transmembrane region" description="Helical" evidence="1">
    <location>
        <begin position="126"/>
        <end position="144"/>
    </location>
</feature>
<evidence type="ECO:0000256" key="1">
    <source>
        <dbReference type="SAM" id="Phobius"/>
    </source>
</evidence>